<protein>
    <recommendedName>
        <fullName evidence="3">Aromatic-L-amino-acid decarboxylase</fullName>
    </recommendedName>
</protein>
<keyword evidence="2" id="KW-1185">Reference proteome</keyword>
<dbReference type="Proteomes" id="UP000499080">
    <property type="component" value="Unassembled WGS sequence"/>
</dbReference>
<sequence length="96" mass="10916">MAIYFCLSGIHDLKSELVTCDPDLIETNMVLLQFPSPHFTSQDFVKRMAEVKKGDEEQVVVKAALWFKNSVRCVLHSDLKQEDVDCAMKKIRGIVS</sequence>
<evidence type="ECO:0000313" key="2">
    <source>
        <dbReference type="Proteomes" id="UP000499080"/>
    </source>
</evidence>
<evidence type="ECO:0008006" key="3">
    <source>
        <dbReference type="Google" id="ProtNLM"/>
    </source>
</evidence>
<gene>
    <name evidence="1" type="ORF">AVEN_120451_1</name>
</gene>
<name>A0A4Y2V6E5_ARAVE</name>
<dbReference type="Gene3D" id="3.90.1150.10">
    <property type="entry name" value="Aspartate Aminotransferase, domain 1"/>
    <property type="match status" value="1"/>
</dbReference>
<reference evidence="1 2" key="1">
    <citation type="journal article" date="2019" name="Sci. Rep.">
        <title>Orb-weaving spider Araneus ventricosus genome elucidates the spidroin gene catalogue.</title>
        <authorList>
            <person name="Kono N."/>
            <person name="Nakamura H."/>
            <person name="Ohtoshi R."/>
            <person name="Moran D.A.P."/>
            <person name="Shinohara A."/>
            <person name="Yoshida Y."/>
            <person name="Fujiwara M."/>
            <person name="Mori M."/>
            <person name="Tomita M."/>
            <person name="Arakawa K."/>
        </authorList>
    </citation>
    <scope>NUCLEOTIDE SEQUENCE [LARGE SCALE GENOMIC DNA]</scope>
</reference>
<organism evidence="1 2">
    <name type="scientific">Araneus ventricosus</name>
    <name type="common">Orbweaver spider</name>
    <name type="synonym">Epeira ventricosa</name>
    <dbReference type="NCBI Taxonomy" id="182803"/>
    <lineage>
        <taxon>Eukaryota</taxon>
        <taxon>Metazoa</taxon>
        <taxon>Ecdysozoa</taxon>
        <taxon>Arthropoda</taxon>
        <taxon>Chelicerata</taxon>
        <taxon>Arachnida</taxon>
        <taxon>Araneae</taxon>
        <taxon>Araneomorphae</taxon>
        <taxon>Entelegynae</taxon>
        <taxon>Araneoidea</taxon>
        <taxon>Araneidae</taxon>
        <taxon>Araneus</taxon>
    </lineage>
</organism>
<evidence type="ECO:0000313" key="1">
    <source>
        <dbReference type="EMBL" id="GBO19636.1"/>
    </source>
</evidence>
<dbReference type="InterPro" id="IPR015422">
    <property type="entry name" value="PyrdxlP-dep_Trfase_small"/>
</dbReference>
<accession>A0A4Y2V6E5</accession>
<dbReference type="OrthoDB" id="10261951at2759"/>
<proteinExistence type="predicted"/>
<comment type="caution">
    <text evidence="1">The sequence shown here is derived from an EMBL/GenBank/DDBJ whole genome shotgun (WGS) entry which is preliminary data.</text>
</comment>
<dbReference type="AlphaFoldDB" id="A0A4Y2V6E5"/>
<dbReference type="EMBL" id="BGPR01043100">
    <property type="protein sequence ID" value="GBO19636.1"/>
    <property type="molecule type" value="Genomic_DNA"/>
</dbReference>